<evidence type="ECO:0000256" key="1">
    <source>
        <dbReference type="SAM" id="Phobius"/>
    </source>
</evidence>
<dbReference type="EMBL" id="FP236843">
    <property type="protein sequence ID" value="CAX57742.1"/>
    <property type="molecule type" value="Genomic_DNA"/>
</dbReference>
<feature type="transmembrane region" description="Helical" evidence="1">
    <location>
        <begin position="31"/>
        <end position="53"/>
    </location>
</feature>
<keyword evidence="3" id="KW-1185">Reference proteome</keyword>
<keyword evidence="1" id="KW-1133">Transmembrane helix</keyword>
<evidence type="ECO:0000313" key="3">
    <source>
        <dbReference type="Proteomes" id="UP000008793"/>
    </source>
</evidence>
<organism evidence="3">
    <name type="scientific">Erwinia billingiae (strain Eb661)</name>
    <dbReference type="NCBI Taxonomy" id="634500"/>
    <lineage>
        <taxon>Bacteria</taxon>
        <taxon>Pseudomonadati</taxon>
        <taxon>Pseudomonadota</taxon>
        <taxon>Gammaproteobacteria</taxon>
        <taxon>Enterobacterales</taxon>
        <taxon>Erwiniaceae</taxon>
        <taxon>Erwinia</taxon>
    </lineage>
</organism>
<accession>D8MKT6</accession>
<dbReference type="Proteomes" id="UP000008793">
    <property type="component" value="Chromosome"/>
</dbReference>
<proteinExistence type="predicted"/>
<keyword evidence="1" id="KW-0472">Membrane</keyword>
<dbReference type="STRING" id="634500.EbC_02110"/>
<reference evidence="2 3" key="1">
    <citation type="journal article" date="2010" name="BMC Genomics">
        <title>Genome comparison of the epiphytic bacteria Erwinia billingiae and E. tasmaniensis with the pear pathogen E. pyrifoliae.</title>
        <authorList>
            <person name="Kube M."/>
            <person name="Migdoll A.M."/>
            <person name="Gehring I."/>
            <person name="Heitmann K."/>
            <person name="Mayer Y."/>
            <person name="Kuhl H."/>
            <person name="Knaust F."/>
            <person name="Geider K."/>
            <person name="Reinhardt R."/>
        </authorList>
    </citation>
    <scope>NUCLEOTIDE SEQUENCE [LARGE SCALE GENOMIC DNA]</scope>
    <source>
        <strain evidence="2 3">Eb661</strain>
    </source>
</reference>
<protein>
    <submittedName>
        <fullName evidence="2">Uncharacterized protein</fullName>
    </submittedName>
</protein>
<evidence type="ECO:0000313" key="2">
    <source>
        <dbReference type="EMBL" id="CAX57742.1"/>
    </source>
</evidence>
<sequence length="99" mass="11698">MRHSLLSRLRFRFGGRRLALRSILSWRRDSALIRGGRGCLFGALSGLLLWLFLRREVQRSFQSAPCQADYSQHQRHPANHFVHAYSARYQGLFVVYHRR</sequence>
<dbReference type="KEGG" id="ebi:EbC_02110"/>
<dbReference type="HOGENOM" id="CLU_2315964_0_0_6"/>
<keyword evidence="1" id="KW-0812">Transmembrane</keyword>
<gene>
    <name evidence="2" type="ordered locus">EbC_02110</name>
</gene>
<name>D8MKT6_ERWBE</name>
<dbReference type="AlphaFoldDB" id="D8MKT6"/>